<reference evidence="2" key="1">
    <citation type="submission" date="2016-11" db="UniProtKB">
        <authorList>
            <consortium name="WormBaseParasite"/>
        </authorList>
    </citation>
    <scope>IDENTIFICATION</scope>
</reference>
<name>A0A1I7ZH38_9BILA</name>
<accession>A0A1I7ZH38</accession>
<proteinExistence type="predicted"/>
<dbReference type="AlphaFoldDB" id="A0A1I7ZH38"/>
<dbReference type="WBParaSite" id="L893_g26330.t1">
    <property type="protein sequence ID" value="L893_g26330.t1"/>
    <property type="gene ID" value="L893_g26330"/>
</dbReference>
<keyword evidence="1" id="KW-1185">Reference proteome</keyword>
<sequence length="108" mass="12403">MTFQRSSVDTSKLWESLAKLESSTKKPRARLALVDLLMSHLSRLPLLKRCAKLDLTRSMELLSNVENDHRKYATSQSMRITYVLEGNTLNTLDHLSKVIVPNFFHGQM</sequence>
<evidence type="ECO:0000313" key="1">
    <source>
        <dbReference type="Proteomes" id="UP000095287"/>
    </source>
</evidence>
<dbReference type="Proteomes" id="UP000095287">
    <property type="component" value="Unplaced"/>
</dbReference>
<evidence type="ECO:0000313" key="2">
    <source>
        <dbReference type="WBParaSite" id="L893_g26330.t1"/>
    </source>
</evidence>
<protein>
    <submittedName>
        <fullName evidence="2">Uncharacterized protein</fullName>
    </submittedName>
</protein>
<organism evidence="1 2">
    <name type="scientific">Steinernema glaseri</name>
    <dbReference type="NCBI Taxonomy" id="37863"/>
    <lineage>
        <taxon>Eukaryota</taxon>
        <taxon>Metazoa</taxon>
        <taxon>Ecdysozoa</taxon>
        <taxon>Nematoda</taxon>
        <taxon>Chromadorea</taxon>
        <taxon>Rhabditida</taxon>
        <taxon>Tylenchina</taxon>
        <taxon>Panagrolaimomorpha</taxon>
        <taxon>Strongyloidoidea</taxon>
        <taxon>Steinernematidae</taxon>
        <taxon>Steinernema</taxon>
    </lineage>
</organism>